<dbReference type="GO" id="GO:0016020">
    <property type="term" value="C:membrane"/>
    <property type="evidence" value="ECO:0007669"/>
    <property type="project" value="TreeGrafter"/>
</dbReference>
<keyword evidence="2 5" id="KW-0378">Hydrolase</keyword>
<evidence type="ECO:0000256" key="1">
    <source>
        <dbReference type="ARBA" id="ARBA00009283"/>
    </source>
</evidence>
<feature type="transmembrane region" description="Helical" evidence="7">
    <location>
        <begin position="756"/>
        <end position="774"/>
    </location>
</feature>
<reference evidence="8 9" key="1">
    <citation type="journal article" date="2011" name="Proc. Natl. Acad. Sci. U.S.A.">
        <title>Genome and transcriptome analyses of the mountain pine beetle-fungal symbiont Grosmannia clavigera, a lodgepole pine pathogen.</title>
        <authorList>
            <person name="DiGuistini S."/>
            <person name="Wang Y."/>
            <person name="Liao N.Y."/>
            <person name="Taylor G."/>
            <person name="Tanguay P."/>
            <person name="Feau N."/>
            <person name="Henrissat B."/>
            <person name="Chan S.K."/>
            <person name="Hesse-Orce U."/>
            <person name="Alamouti S.M."/>
            <person name="Tsui C.K.M."/>
            <person name="Docking R.T."/>
            <person name="Levasseur A."/>
            <person name="Haridas S."/>
            <person name="Robertson G."/>
            <person name="Birol I."/>
            <person name="Holt R.A."/>
            <person name="Marra M.A."/>
            <person name="Hamelin R.C."/>
            <person name="Hirst M."/>
            <person name="Jones S.J.M."/>
            <person name="Bohlmann J."/>
            <person name="Breuil C."/>
        </authorList>
    </citation>
    <scope>NUCLEOTIDE SEQUENCE [LARGE SCALE GENOMIC DNA]</scope>
    <source>
        <strain evidence="9">kw1407 / UAMH 11150</strain>
    </source>
</reference>
<feature type="active site" description="Proton acceptor" evidence="3">
    <location>
        <position position="392"/>
    </location>
</feature>
<evidence type="ECO:0000256" key="3">
    <source>
        <dbReference type="PIRSR" id="PIRSR600407-1"/>
    </source>
</evidence>
<dbReference type="HOGENOM" id="CLU_010246_3_0_1"/>
<dbReference type="GO" id="GO:0045134">
    <property type="term" value="F:UDP phosphatase activity"/>
    <property type="evidence" value="ECO:0007669"/>
    <property type="project" value="TreeGrafter"/>
</dbReference>
<dbReference type="GO" id="GO:0017111">
    <property type="term" value="F:ribonucleoside triphosphate phosphatase activity"/>
    <property type="evidence" value="ECO:0007669"/>
    <property type="project" value="TreeGrafter"/>
</dbReference>
<feature type="compositionally biased region" description="Acidic residues" evidence="6">
    <location>
        <begin position="831"/>
        <end position="844"/>
    </location>
</feature>
<dbReference type="RefSeq" id="XP_014174077.1">
    <property type="nucleotide sequence ID" value="XM_014318602.1"/>
</dbReference>
<dbReference type="GO" id="GO:0005794">
    <property type="term" value="C:Golgi apparatus"/>
    <property type="evidence" value="ECO:0007669"/>
    <property type="project" value="TreeGrafter"/>
</dbReference>
<dbReference type="eggNOG" id="KOG1386">
    <property type="taxonomic scope" value="Eukaryota"/>
</dbReference>
<dbReference type="Pfam" id="PF01150">
    <property type="entry name" value="GDA1_CD39"/>
    <property type="match status" value="1"/>
</dbReference>
<dbReference type="PANTHER" id="PTHR11782:SF121">
    <property type="entry name" value="NUCLEOSIDE-DIPHOSPHATASE MIG-23"/>
    <property type="match status" value="1"/>
</dbReference>
<dbReference type="EMBL" id="GL629765">
    <property type="protein sequence ID" value="EFX04595.1"/>
    <property type="molecule type" value="Genomic_DNA"/>
</dbReference>
<dbReference type="InParanoid" id="F0XFD7"/>
<keyword evidence="7" id="KW-1133">Transmembrane helix</keyword>
<dbReference type="PANTHER" id="PTHR11782">
    <property type="entry name" value="ADENOSINE/GUANOSINE DIPHOSPHATASE"/>
    <property type="match status" value="1"/>
</dbReference>
<feature type="region of interest" description="Disordered" evidence="6">
    <location>
        <begin position="829"/>
        <end position="865"/>
    </location>
</feature>
<dbReference type="GeneID" id="25974411"/>
<protein>
    <submittedName>
        <fullName evidence="8">Nucleoside diphosphatase</fullName>
    </submittedName>
</protein>
<organism evidence="9">
    <name type="scientific">Grosmannia clavigera (strain kw1407 / UAMH 11150)</name>
    <name type="common">Blue stain fungus</name>
    <name type="synonym">Graphiocladiella clavigera</name>
    <dbReference type="NCBI Taxonomy" id="655863"/>
    <lineage>
        <taxon>Eukaryota</taxon>
        <taxon>Fungi</taxon>
        <taxon>Dikarya</taxon>
        <taxon>Ascomycota</taxon>
        <taxon>Pezizomycotina</taxon>
        <taxon>Sordariomycetes</taxon>
        <taxon>Sordariomycetidae</taxon>
        <taxon>Ophiostomatales</taxon>
        <taxon>Ophiostomataceae</taxon>
        <taxon>Leptographium</taxon>
    </lineage>
</organism>
<dbReference type="GO" id="GO:0005524">
    <property type="term" value="F:ATP binding"/>
    <property type="evidence" value="ECO:0007669"/>
    <property type="project" value="UniProtKB-KW"/>
</dbReference>
<keyword evidence="4" id="KW-0547">Nucleotide-binding</keyword>
<evidence type="ECO:0000256" key="4">
    <source>
        <dbReference type="PIRSR" id="PIRSR600407-2"/>
    </source>
</evidence>
<feature type="binding site" evidence="4">
    <location>
        <begin position="429"/>
        <end position="433"/>
    </location>
    <ligand>
        <name>ATP</name>
        <dbReference type="ChEBI" id="CHEBI:30616"/>
    </ligand>
</feature>
<feature type="region of interest" description="Disordered" evidence="6">
    <location>
        <begin position="1"/>
        <end position="25"/>
    </location>
</feature>
<dbReference type="FunCoup" id="F0XFD7">
    <property type="interactions" value="218"/>
</dbReference>
<feature type="region of interest" description="Disordered" evidence="6">
    <location>
        <begin position="894"/>
        <end position="921"/>
    </location>
</feature>
<evidence type="ECO:0000256" key="5">
    <source>
        <dbReference type="RuleBase" id="RU003833"/>
    </source>
</evidence>
<evidence type="ECO:0000256" key="6">
    <source>
        <dbReference type="SAM" id="MobiDB-lite"/>
    </source>
</evidence>
<evidence type="ECO:0000313" key="9">
    <source>
        <dbReference type="Proteomes" id="UP000007796"/>
    </source>
</evidence>
<name>F0XFD7_GROCL</name>
<dbReference type="AlphaFoldDB" id="F0XFD7"/>
<keyword evidence="4" id="KW-0067">ATP-binding</keyword>
<keyword evidence="7" id="KW-0472">Membrane</keyword>
<proteinExistence type="inferred from homology"/>
<evidence type="ECO:0000256" key="7">
    <source>
        <dbReference type="SAM" id="Phobius"/>
    </source>
</evidence>
<accession>F0XFD7</accession>
<dbReference type="Gene3D" id="3.30.420.150">
    <property type="entry name" value="Exopolyphosphatase. Domain 2"/>
    <property type="match status" value="1"/>
</dbReference>
<dbReference type="GO" id="GO:0006256">
    <property type="term" value="P:UDP catabolic process"/>
    <property type="evidence" value="ECO:0007669"/>
    <property type="project" value="TreeGrafter"/>
</dbReference>
<gene>
    <name evidence="8" type="ORF">CMQ_1523</name>
</gene>
<evidence type="ECO:0000313" key="8">
    <source>
        <dbReference type="EMBL" id="EFX04595.1"/>
    </source>
</evidence>
<dbReference type="CDD" id="cd24039">
    <property type="entry name" value="ASKHA_NBD_YND1-like"/>
    <property type="match status" value="1"/>
</dbReference>
<dbReference type="GO" id="GO:0004382">
    <property type="term" value="F:GDP phosphatase activity"/>
    <property type="evidence" value="ECO:0007669"/>
    <property type="project" value="TreeGrafter"/>
</dbReference>
<dbReference type="InterPro" id="IPR000407">
    <property type="entry name" value="GDA1_CD39_NTPase"/>
</dbReference>
<dbReference type="OrthoDB" id="6372431at2759"/>
<dbReference type="Proteomes" id="UP000007796">
    <property type="component" value="Unassembled WGS sequence"/>
</dbReference>
<dbReference type="GO" id="GO:0046036">
    <property type="term" value="P:CTP metabolic process"/>
    <property type="evidence" value="ECO:0007669"/>
    <property type="project" value="TreeGrafter"/>
</dbReference>
<dbReference type="PROSITE" id="PS01238">
    <property type="entry name" value="GDA1_CD39_NTPASE"/>
    <property type="match status" value="1"/>
</dbReference>
<evidence type="ECO:0000256" key="2">
    <source>
        <dbReference type="ARBA" id="ARBA00022801"/>
    </source>
</evidence>
<keyword evidence="9" id="KW-1185">Reference proteome</keyword>
<dbReference type="STRING" id="655863.F0XFD7"/>
<comment type="similarity">
    <text evidence="1 5">Belongs to the GDA1/CD39 NTPase family.</text>
</comment>
<sequence length="921" mass="100856">MEAKRINATDAGRPVSSEHSLGQGEYRLTPSSSTSFVANHVDFRCPDADVRRKTEGTRRVQWIVDIQRKAHEVYMQAAHSHTQLAKSRTRRLPIDGDEDELGDEATNVGDLLDQLAACMVSDRGQGQGMDWRQPGQLEAFLGKCLESWQAHGAILEIHAQLQEHLQDSLRAIGCLKRHLKQTEEDNELLRWYAVQLRDGAGTSGLTTPVSLASSSTTANILQEAREAAARAAAIQAADVAETAQVLFLMGKKWRYGVIIDAGSSGSRVHVYRWIDHLRATKDATTDELHSLPKIKTKWTKKIRPGISTFGDKASTVGADHLKGLIDYALDVVPAEMVADTPIFLMATAGMRFLPQQQQNAVLRESCAYLRQNTQFSLPDCTQNIQVISGETEGLFGWIAANYLLGGFDHPEQHAHGQDHHTYGFLDMGGASAQIAFAPNSTEAAQHADDLKLVRLRTLDGRLAEHRVFTATWLGFGVNKARESYVAELVRQSSSAEGDISDPCMPKGLQTTLEGPTLVGAGDFAGCLTATKPLLAQDKTCGDGSHPCLIHDSVPSIDFNVNHFIGVSEYYHSTHGFFGEKGDQAYDFSTYQHNVLEFCDQDWSQIQTDIEEKQKQKQSDTTRTLQDAQQACFKASWVINVLHEGIGIPRVGLEKLPGINVSHEALEGAKEQGFATPFRPVDKIDSVEVSWTLGRMLLYAAGQVQPYKGDGKEDLAVGFGSNVQDDSTPADFSYAGSTWERPQAGGSLADTTQKRSVSPGLVVFVLVVAVVVSLLRKKEKRTRLSSWFGSWTRRPRGPGGRLLSSLAGKLFGQRQSRDYERVLEEGGMEQLELGELEADESEISDGSDGSGPGSGRSQLARTSGLATPRIGVDGFEDVRMFSGLDRSGLVVRTESRERLVPKSRAGSPTRLKSPMMAALHED</sequence>
<keyword evidence="7" id="KW-0812">Transmembrane</keyword>
<dbReference type="Gene3D" id="3.30.420.40">
    <property type="match status" value="1"/>
</dbReference>
<feature type="compositionally biased region" description="Polar residues" evidence="6">
    <location>
        <begin position="855"/>
        <end position="864"/>
    </location>
</feature>